<dbReference type="GO" id="GO:0005886">
    <property type="term" value="C:plasma membrane"/>
    <property type="evidence" value="ECO:0007669"/>
    <property type="project" value="TreeGrafter"/>
</dbReference>
<dbReference type="SMART" id="SM00228">
    <property type="entry name" value="PDZ"/>
    <property type="match status" value="2"/>
</dbReference>
<evidence type="ECO:0000256" key="1">
    <source>
        <dbReference type="ARBA" id="ARBA00004316"/>
    </source>
</evidence>
<accession>A0A1W0WRI2</accession>
<dbReference type="InterPro" id="IPR051844">
    <property type="entry name" value="USH2_Complex_Protein"/>
</dbReference>
<dbReference type="SUPFAM" id="SSF50156">
    <property type="entry name" value="PDZ domain-like"/>
    <property type="match status" value="2"/>
</dbReference>
<dbReference type="Pfam" id="PF00595">
    <property type="entry name" value="PDZ"/>
    <property type="match status" value="2"/>
</dbReference>
<dbReference type="GO" id="GO:0005929">
    <property type="term" value="C:cilium"/>
    <property type="evidence" value="ECO:0007669"/>
    <property type="project" value="TreeGrafter"/>
</dbReference>
<evidence type="ECO:0000256" key="3">
    <source>
        <dbReference type="ARBA" id="ARBA00023273"/>
    </source>
</evidence>
<dbReference type="CDD" id="cd00136">
    <property type="entry name" value="PDZ_canonical"/>
    <property type="match status" value="1"/>
</dbReference>
<dbReference type="GO" id="GO:0032426">
    <property type="term" value="C:stereocilium tip"/>
    <property type="evidence" value="ECO:0007669"/>
    <property type="project" value="TreeGrafter"/>
</dbReference>
<dbReference type="AlphaFoldDB" id="A0A1W0WRI2"/>
<evidence type="ECO:0000256" key="2">
    <source>
        <dbReference type="ARBA" id="ARBA00022737"/>
    </source>
</evidence>
<dbReference type="PROSITE" id="PS50106">
    <property type="entry name" value="PDZ"/>
    <property type="match status" value="2"/>
</dbReference>
<dbReference type="PANTHER" id="PTHR23116:SF36">
    <property type="entry name" value="HARMONIN"/>
    <property type="match status" value="1"/>
</dbReference>
<dbReference type="InterPro" id="IPR036034">
    <property type="entry name" value="PDZ_sf"/>
</dbReference>
<dbReference type="Gene3D" id="1.20.1160.20">
    <property type="match status" value="1"/>
</dbReference>
<dbReference type="GO" id="GO:0002142">
    <property type="term" value="C:stereocilia ankle link complex"/>
    <property type="evidence" value="ECO:0007669"/>
    <property type="project" value="TreeGrafter"/>
</dbReference>
<comment type="subcellular location">
    <subcellularLocation>
        <location evidence="1">Cell projection</location>
    </subcellularLocation>
</comment>
<reference evidence="6" key="1">
    <citation type="submission" date="2017-01" db="EMBL/GenBank/DDBJ databases">
        <title>Comparative genomics of anhydrobiosis in the tardigrade Hypsibius dujardini.</title>
        <authorList>
            <person name="Yoshida Y."/>
            <person name="Koutsovoulos G."/>
            <person name="Laetsch D."/>
            <person name="Stevens L."/>
            <person name="Kumar S."/>
            <person name="Horikawa D."/>
            <person name="Ishino K."/>
            <person name="Komine S."/>
            <person name="Tomita M."/>
            <person name="Blaxter M."/>
            <person name="Arakawa K."/>
        </authorList>
    </citation>
    <scope>NUCLEOTIDE SEQUENCE [LARGE SCALE GENOMIC DNA]</scope>
    <source>
        <strain evidence="6">Z151</strain>
    </source>
</reference>
<dbReference type="EMBL" id="MTYJ01000056">
    <property type="protein sequence ID" value="OQV17816.1"/>
    <property type="molecule type" value="Genomic_DNA"/>
</dbReference>
<dbReference type="Pfam" id="PF21219">
    <property type="entry name" value="USH1C_N"/>
    <property type="match status" value="1"/>
</dbReference>
<name>A0A1W0WRI2_HYPEX</name>
<protein>
    <submittedName>
        <fullName evidence="5">Harmonin</fullName>
    </submittedName>
</protein>
<dbReference type="Proteomes" id="UP000192578">
    <property type="component" value="Unassembled WGS sequence"/>
</dbReference>
<keyword evidence="3" id="KW-0966">Cell projection</keyword>
<organism evidence="5 6">
    <name type="scientific">Hypsibius exemplaris</name>
    <name type="common">Freshwater tardigrade</name>
    <dbReference type="NCBI Taxonomy" id="2072580"/>
    <lineage>
        <taxon>Eukaryota</taxon>
        <taxon>Metazoa</taxon>
        <taxon>Ecdysozoa</taxon>
        <taxon>Tardigrada</taxon>
        <taxon>Eutardigrada</taxon>
        <taxon>Parachela</taxon>
        <taxon>Hypsibioidea</taxon>
        <taxon>Hypsibiidae</taxon>
        <taxon>Hypsibius</taxon>
    </lineage>
</organism>
<dbReference type="InterPro" id="IPR001478">
    <property type="entry name" value="PDZ"/>
</dbReference>
<gene>
    <name evidence="5" type="ORF">BV898_08112</name>
</gene>
<proteinExistence type="predicted"/>
<dbReference type="InterPro" id="IPR030237">
    <property type="entry name" value="Harmonin_N"/>
</dbReference>
<comment type="caution">
    <text evidence="5">The sequence shown here is derived from an EMBL/GenBank/DDBJ whole genome shotgun (WGS) entry which is preliminary data.</text>
</comment>
<evidence type="ECO:0000259" key="4">
    <source>
        <dbReference type="PROSITE" id="PS50106"/>
    </source>
</evidence>
<dbReference type="PANTHER" id="PTHR23116">
    <property type="entry name" value="PDZ DOMAIN CONTAINING WHIRLIN AND HARMONIN-RELATED"/>
    <property type="match status" value="1"/>
</dbReference>
<dbReference type="Gene3D" id="2.30.42.10">
    <property type="match status" value="2"/>
</dbReference>
<feature type="domain" description="PDZ" evidence="4">
    <location>
        <begin position="98"/>
        <end position="167"/>
    </location>
</feature>
<evidence type="ECO:0000313" key="6">
    <source>
        <dbReference type="Proteomes" id="UP000192578"/>
    </source>
</evidence>
<keyword evidence="2" id="KW-0677">Repeat</keyword>
<keyword evidence="6" id="KW-1185">Reference proteome</keyword>
<sequence length="301" mass="34146">MAVTVTVPDRSTRYGWDFDKAIFELFPSYPSREYFRKVLRQYEIGFISAAMFARRLVELVNEPANMKLFDLCRPAVRLEDQLEYSLALPAYNTTKTDRLILERRYLGEDFGFRASGGRDQDCAIVVSSVDRDGIAWQAGVRPGLHITRINGLSTARASHRMFADFVRISLHLELHVKNIGMIPRLMKNRATRWQFPSAQELAGRLLSSHQIVSADVKFREPVIFVKTLQGTVLGAHVRISTRGLMVTALKPGSAAVTMKLKPGDEIIEVNGKRLDGLDFQEAVAHLRCEEPFTLRIRRIVI</sequence>
<evidence type="ECO:0000313" key="5">
    <source>
        <dbReference type="EMBL" id="OQV17816.1"/>
    </source>
</evidence>
<feature type="domain" description="PDZ" evidence="4">
    <location>
        <begin position="221"/>
        <end position="287"/>
    </location>
</feature>
<dbReference type="OrthoDB" id="6021951at2759"/>